<dbReference type="FunFam" id="3.40.50.300:FF:000057">
    <property type="entry name" value="GTPase Der"/>
    <property type="match status" value="1"/>
</dbReference>
<protein>
    <recommendedName>
        <fullName evidence="2 8">GTPase Der</fullName>
    </recommendedName>
    <alternativeName>
        <fullName evidence="7 8">GTP-binding protein EngA</fullName>
    </alternativeName>
</protein>
<dbReference type="Pfam" id="PF14714">
    <property type="entry name" value="KH_dom-like"/>
    <property type="match status" value="1"/>
</dbReference>
<evidence type="ECO:0000256" key="4">
    <source>
        <dbReference type="ARBA" id="ARBA00022737"/>
    </source>
</evidence>
<dbReference type="InterPro" id="IPR006073">
    <property type="entry name" value="GTP-bd"/>
</dbReference>
<evidence type="ECO:0000256" key="3">
    <source>
        <dbReference type="ARBA" id="ARBA00022517"/>
    </source>
</evidence>
<dbReference type="PRINTS" id="PR00326">
    <property type="entry name" value="GTP1OBG"/>
</dbReference>
<feature type="domain" description="EngA-type G" evidence="11">
    <location>
        <begin position="3"/>
        <end position="167"/>
    </location>
</feature>
<organism evidence="12">
    <name type="scientific">uncultured Desulfobacterium sp</name>
    <dbReference type="NCBI Taxonomy" id="201089"/>
    <lineage>
        <taxon>Bacteria</taxon>
        <taxon>Pseudomonadati</taxon>
        <taxon>Thermodesulfobacteriota</taxon>
        <taxon>Desulfobacteria</taxon>
        <taxon>Desulfobacterales</taxon>
        <taxon>Desulfobacteriaceae</taxon>
        <taxon>Desulfobacterium</taxon>
        <taxon>environmental samples</taxon>
    </lineage>
</organism>
<feature type="binding site" evidence="8">
    <location>
        <begin position="9"/>
        <end position="16"/>
    </location>
    <ligand>
        <name>GTP</name>
        <dbReference type="ChEBI" id="CHEBI:37565"/>
        <label>1</label>
    </ligand>
</feature>
<dbReference type="FunFam" id="3.40.50.300:FF:000040">
    <property type="entry name" value="GTPase Der"/>
    <property type="match status" value="1"/>
</dbReference>
<evidence type="ECO:0000256" key="7">
    <source>
        <dbReference type="ARBA" id="ARBA00032345"/>
    </source>
</evidence>
<evidence type="ECO:0000256" key="10">
    <source>
        <dbReference type="RuleBase" id="RU004481"/>
    </source>
</evidence>
<feature type="binding site" evidence="8">
    <location>
        <begin position="293"/>
        <end position="296"/>
    </location>
    <ligand>
        <name>GTP</name>
        <dbReference type="ChEBI" id="CHEBI:37565"/>
        <label>2</label>
    </ligand>
</feature>
<dbReference type="InterPro" id="IPR005225">
    <property type="entry name" value="Small_GTP-bd"/>
</dbReference>
<dbReference type="InterPro" id="IPR015946">
    <property type="entry name" value="KH_dom-like_a/b"/>
</dbReference>
<proteinExistence type="inferred from homology"/>
<dbReference type="CDD" id="cd01895">
    <property type="entry name" value="EngA2"/>
    <property type="match status" value="1"/>
</dbReference>
<dbReference type="InterPro" id="IPR031166">
    <property type="entry name" value="G_ENGA"/>
</dbReference>
<dbReference type="InterPro" id="IPR016484">
    <property type="entry name" value="GTPase_Der"/>
</dbReference>
<reference evidence="12" key="1">
    <citation type="journal article" date="2011" name="Environ. Microbiol.">
        <title>Genomic insights into the metabolic potential of the polycyclic aromatic hydrocarbon degrading sulfate-reducing Deltaproteobacterium N47.</title>
        <authorList>
            <person name="Bergmann F."/>
            <person name="Selesi D."/>
            <person name="Weinmaier T."/>
            <person name="Tischler P."/>
            <person name="Rattei T."/>
            <person name="Meckenstock R.U."/>
        </authorList>
    </citation>
    <scope>NUCLEOTIDE SEQUENCE</scope>
</reference>
<feature type="binding site" evidence="8">
    <location>
        <begin position="119"/>
        <end position="122"/>
    </location>
    <ligand>
        <name>GTP</name>
        <dbReference type="ChEBI" id="CHEBI:37565"/>
        <label>1</label>
    </ligand>
</feature>
<dbReference type="FunFam" id="3.30.300.20:FF:000004">
    <property type="entry name" value="GTPase Der"/>
    <property type="match status" value="1"/>
</dbReference>
<dbReference type="Gene3D" id="3.30.300.20">
    <property type="match status" value="1"/>
</dbReference>
<keyword evidence="5 8" id="KW-0547">Nucleotide-binding</keyword>
<accession>E1Y8X6</accession>
<dbReference type="Gene3D" id="3.40.50.300">
    <property type="entry name" value="P-loop containing nucleotide triphosphate hydrolases"/>
    <property type="match status" value="2"/>
</dbReference>
<feature type="binding site" evidence="8">
    <location>
        <begin position="228"/>
        <end position="232"/>
    </location>
    <ligand>
        <name>GTP</name>
        <dbReference type="ChEBI" id="CHEBI:37565"/>
        <label>2</label>
    </ligand>
</feature>
<dbReference type="PANTHER" id="PTHR43834">
    <property type="entry name" value="GTPASE DER"/>
    <property type="match status" value="1"/>
</dbReference>
<dbReference type="CDD" id="cd01894">
    <property type="entry name" value="EngA1"/>
    <property type="match status" value="1"/>
</dbReference>
<dbReference type="InterPro" id="IPR032859">
    <property type="entry name" value="KH_dom-like"/>
</dbReference>
<evidence type="ECO:0000256" key="6">
    <source>
        <dbReference type="ARBA" id="ARBA00023134"/>
    </source>
</evidence>
<dbReference type="Pfam" id="PF01926">
    <property type="entry name" value="MMR_HSR1"/>
    <property type="match status" value="2"/>
</dbReference>
<dbReference type="InterPro" id="IPR027417">
    <property type="entry name" value="P-loop_NTPase"/>
</dbReference>
<dbReference type="AlphaFoldDB" id="E1Y8X6"/>
<gene>
    <name evidence="8" type="primary">der</name>
    <name evidence="12" type="ORF">N47_A10490</name>
</gene>
<feature type="binding site" evidence="8">
    <location>
        <begin position="56"/>
        <end position="60"/>
    </location>
    <ligand>
        <name>GTP</name>
        <dbReference type="ChEBI" id="CHEBI:37565"/>
        <label>1</label>
    </ligand>
</feature>
<dbReference type="GO" id="GO:0005525">
    <property type="term" value="F:GTP binding"/>
    <property type="evidence" value="ECO:0007669"/>
    <property type="project" value="UniProtKB-UniRule"/>
</dbReference>
<evidence type="ECO:0000256" key="5">
    <source>
        <dbReference type="ARBA" id="ARBA00022741"/>
    </source>
</evidence>
<name>E1Y8X6_9BACT</name>
<keyword evidence="3 8" id="KW-0690">Ribosome biogenesis</keyword>
<feature type="domain" description="EngA-type G" evidence="11">
    <location>
        <begin position="175"/>
        <end position="350"/>
    </location>
</feature>
<dbReference type="GO" id="GO:0042254">
    <property type="term" value="P:ribosome biogenesis"/>
    <property type="evidence" value="ECO:0007669"/>
    <property type="project" value="UniProtKB-KW"/>
</dbReference>
<dbReference type="NCBIfam" id="TIGR00231">
    <property type="entry name" value="small_GTP"/>
    <property type="match status" value="2"/>
</dbReference>
<comment type="subunit">
    <text evidence="8">Associates with the 50S ribosomal subunit.</text>
</comment>
<evidence type="ECO:0000313" key="12">
    <source>
        <dbReference type="EMBL" id="CBX27020.1"/>
    </source>
</evidence>
<keyword evidence="4 10" id="KW-0677">Repeat</keyword>
<dbReference type="PANTHER" id="PTHR43834:SF6">
    <property type="entry name" value="GTPASE DER"/>
    <property type="match status" value="1"/>
</dbReference>
<dbReference type="EMBL" id="FR695864">
    <property type="protein sequence ID" value="CBX27020.1"/>
    <property type="molecule type" value="Genomic_DNA"/>
</dbReference>
<sequence length="442" mass="49832">MKPIITIVGRPNVGKSTFFNRVTRSKDAIVDDFPGVTRDCIHRDAVWNDVEFTLVDTGGFAYGDEDDINSKVRMQVKQSIDDADAIIMMLDGKSGVSPFDSDIVQLLRSVSKPVFYVVNKIDGDEKEINLYEFYSLGIERIYSLSSEHGYGVGSFLDDLVSIFPKADSGQYQDIIKVAVIGRPNVGKSSLINRILGKDRHIVSDVPGTTRDAVDSLCEIKGKQYLIIDTAGIRRKSKVSKKIEKFSIIKALKSLDRCDIALIIIDASEGITDQDISIAGYAYERECGCIFLLNKWDTVEKGDKIKKKFIEQLKYEAKYLNYAPAMTISAKTGLGVAKIFDLVDEVYKQYEFRIGTGELNRILESAVTKTEPSLYKGRRIKFYYTTQVSIKPPTFVFFVNYADALHFSYKRYLVNQIRAGAGLDKTPIKLVFKKRDGDRHKKK</sequence>
<comment type="similarity">
    <text evidence="1 8 9 10">Belongs to the TRAFAC class TrmE-Era-EngA-EngB-Septin-like GTPase superfamily. EngA (Der) GTPase family.</text>
</comment>
<dbReference type="NCBIfam" id="TIGR03594">
    <property type="entry name" value="GTPase_EngA"/>
    <property type="match status" value="1"/>
</dbReference>
<evidence type="ECO:0000259" key="11">
    <source>
        <dbReference type="PROSITE" id="PS51712"/>
    </source>
</evidence>
<dbReference type="GO" id="GO:0043022">
    <property type="term" value="F:ribosome binding"/>
    <property type="evidence" value="ECO:0007669"/>
    <property type="project" value="TreeGrafter"/>
</dbReference>
<keyword evidence="6 8" id="KW-0342">GTP-binding</keyword>
<feature type="binding site" evidence="8">
    <location>
        <begin position="181"/>
        <end position="188"/>
    </location>
    <ligand>
        <name>GTP</name>
        <dbReference type="ChEBI" id="CHEBI:37565"/>
        <label>2</label>
    </ligand>
</feature>
<evidence type="ECO:0000256" key="8">
    <source>
        <dbReference type="HAMAP-Rule" id="MF_00195"/>
    </source>
</evidence>
<evidence type="ECO:0000256" key="1">
    <source>
        <dbReference type="ARBA" id="ARBA00008279"/>
    </source>
</evidence>
<evidence type="ECO:0000256" key="2">
    <source>
        <dbReference type="ARBA" id="ARBA00020953"/>
    </source>
</evidence>
<dbReference type="PROSITE" id="PS51712">
    <property type="entry name" value="G_ENGA"/>
    <property type="match status" value="2"/>
</dbReference>
<comment type="function">
    <text evidence="8 10">GTPase that plays an essential role in the late steps of ribosome biogenesis.</text>
</comment>
<evidence type="ECO:0000256" key="9">
    <source>
        <dbReference type="PROSITE-ProRule" id="PRU01049"/>
    </source>
</evidence>
<dbReference type="SUPFAM" id="SSF52540">
    <property type="entry name" value="P-loop containing nucleoside triphosphate hydrolases"/>
    <property type="match status" value="2"/>
</dbReference>
<dbReference type="PIRSF" id="PIRSF006485">
    <property type="entry name" value="GTP-binding_EngA"/>
    <property type="match status" value="1"/>
</dbReference>
<dbReference type="HAMAP" id="MF_00195">
    <property type="entry name" value="GTPase_Der"/>
    <property type="match status" value="1"/>
</dbReference>